<accession>A0ABW6IIA6</accession>
<organism evidence="2 3">
    <name type="scientific">Almyronema epifaneia S1</name>
    <dbReference type="NCBI Taxonomy" id="2991925"/>
    <lineage>
        <taxon>Bacteria</taxon>
        <taxon>Bacillati</taxon>
        <taxon>Cyanobacteriota</taxon>
        <taxon>Cyanophyceae</taxon>
        <taxon>Nodosilineales</taxon>
        <taxon>Nodosilineaceae</taxon>
        <taxon>Almyronema</taxon>
        <taxon>Almyronema epifaneia</taxon>
    </lineage>
</organism>
<keyword evidence="3" id="KW-1185">Reference proteome</keyword>
<evidence type="ECO:0000313" key="2">
    <source>
        <dbReference type="EMBL" id="MFE4107938.1"/>
    </source>
</evidence>
<evidence type="ECO:0000313" key="3">
    <source>
        <dbReference type="Proteomes" id="UP001600165"/>
    </source>
</evidence>
<dbReference type="EMBL" id="JBHZOL010000095">
    <property type="protein sequence ID" value="MFE4107938.1"/>
    <property type="molecule type" value="Genomic_DNA"/>
</dbReference>
<dbReference type="Proteomes" id="UP001600165">
    <property type="component" value="Unassembled WGS sequence"/>
</dbReference>
<proteinExistence type="predicted"/>
<sequence length="47" mass="5426">MSSRKRSPQPENHTRGFEHPSGGICRWRARLTLAYGWQGRGEQDGRD</sequence>
<evidence type="ECO:0000256" key="1">
    <source>
        <dbReference type="SAM" id="MobiDB-lite"/>
    </source>
</evidence>
<feature type="region of interest" description="Disordered" evidence="1">
    <location>
        <begin position="1"/>
        <end position="23"/>
    </location>
</feature>
<gene>
    <name evidence="2" type="ORF">ACFVKH_16760</name>
</gene>
<protein>
    <submittedName>
        <fullName evidence="2">Uncharacterized protein</fullName>
    </submittedName>
</protein>
<reference evidence="2 3" key="1">
    <citation type="submission" date="2024-10" db="EMBL/GenBank/DDBJ databases">
        <authorList>
            <person name="Ratan Roy A."/>
            <person name="Morales Sandoval P.H."/>
            <person name="De Los Santos Villalobos S."/>
            <person name="Chakraborty S."/>
            <person name="Mukherjee J."/>
        </authorList>
    </citation>
    <scope>NUCLEOTIDE SEQUENCE [LARGE SCALE GENOMIC DNA]</scope>
    <source>
        <strain evidence="2 3">S1</strain>
    </source>
</reference>
<comment type="caution">
    <text evidence="2">The sequence shown here is derived from an EMBL/GenBank/DDBJ whole genome shotgun (WGS) entry which is preliminary data.</text>
</comment>
<dbReference type="RefSeq" id="WP_377967144.1">
    <property type="nucleotide sequence ID" value="NZ_JBHZOL010000095.1"/>
</dbReference>
<name>A0ABW6IIA6_9CYAN</name>